<proteinExistence type="predicted"/>
<gene>
    <name evidence="2" type="ORF">B7R25_10190</name>
</gene>
<feature type="region of interest" description="Disordered" evidence="1">
    <location>
        <begin position="241"/>
        <end position="334"/>
    </location>
</feature>
<feature type="compositionally biased region" description="Low complexity" evidence="1">
    <location>
        <begin position="315"/>
        <end position="326"/>
    </location>
</feature>
<dbReference type="EMBL" id="NBXE01000023">
    <property type="protein sequence ID" value="RFA26749.1"/>
    <property type="molecule type" value="Genomic_DNA"/>
</dbReference>
<feature type="compositionally biased region" description="Low complexity" evidence="1">
    <location>
        <begin position="7"/>
        <end position="20"/>
    </location>
</feature>
<dbReference type="Proteomes" id="UP000257080">
    <property type="component" value="Unassembled WGS sequence"/>
</dbReference>
<accession>A0A3E0W9P3</accession>
<sequence>MAKSTKPLPAEANPADANPADVNPKVIQGIDRVLSIHRPVVIAHIRSMRKRHPGYTPAQLISALERHYLAAVTTGGAAVGATSAVPAVGTAASLALTGVETLGFLEASALFAQSITEIHGIAVENPDRARALVMSLLMGSGGADLVQQLAKQAGGAGTGRSEFWGTMVTKNLPQAAVGPIADQMKKTFLKHFLAWTGSTAVGRLLPFGVGAVVGGAGNNILGRRVVKSARSAFGPAPTVFPVGTEPTIKAPTVRAPEAPKPPKAVKPGKMKISKPPKPARESKAKPATPSKVQKTYRLPKEPRTPKVPTPSYDIPQAAPTGPQPQGTTPPQPPA</sequence>
<dbReference type="OrthoDB" id="5244605at2"/>
<evidence type="ECO:0008006" key="4">
    <source>
        <dbReference type="Google" id="ProtNLM"/>
    </source>
</evidence>
<name>A0A3E0W9P3_9MICO</name>
<evidence type="ECO:0000313" key="3">
    <source>
        <dbReference type="Proteomes" id="UP000257080"/>
    </source>
</evidence>
<evidence type="ECO:0000256" key="1">
    <source>
        <dbReference type="SAM" id="MobiDB-lite"/>
    </source>
</evidence>
<protein>
    <recommendedName>
        <fullName evidence="4">Di-and tripeptidase</fullName>
    </recommendedName>
</protein>
<evidence type="ECO:0000313" key="2">
    <source>
        <dbReference type="EMBL" id="RFA26749.1"/>
    </source>
</evidence>
<feature type="region of interest" description="Disordered" evidence="1">
    <location>
        <begin position="1"/>
        <end position="20"/>
    </location>
</feature>
<dbReference type="AlphaFoldDB" id="A0A3E0W9P3"/>
<comment type="caution">
    <text evidence="2">The sequence shown here is derived from an EMBL/GenBank/DDBJ whole genome shotgun (WGS) entry which is preliminary data.</text>
</comment>
<organism evidence="2 3">
    <name type="scientific">Subtercola boreus</name>
    <dbReference type="NCBI Taxonomy" id="120213"/>
    <lineage>
        <taxon>Bacteria</taxon>
        <taxon>Bacillati</taxon>
        <taxon>Actinomycetota</taxon>
        <taxon>Actinomycetes</taxon>
        <taxon>Micrococcales</taxon>
        <taxon>Microbacteriaceae</taxon>
        <taxon>Subtercola</taxon>
    </lineage>
</organism>
<reference evidence="2 3" key="1">
    <citation type="submission" date="2017-04" db="EMBL/GenBank/DDBJ databases">
        <title>Comparative genome analysis of Subtercola boreus.</title>
        <authorList>
            <person name="Cho Y.-J."/>
            <person name="Cho A."/>
            <person name="Kim O.-S."/>
            <person name="Lee J.-I."/>
        </authorList>
    </citation>
    <scope>NUCLEOTIDE SEQUENCE [LARGE SCALE GENOMIC DNA]</scope>
    <source>
        <strain evidence="2 3">P28004</strain>
    </source>
</reference>
<dbReference type="RefSeq" id="WP_116418848.1">
    <property type="nucleotide sequence ID" value="NZ_NBXC01000018.1"/>
</dbReference>